<name>A0A834WPC0_9FABA</name>
<feature type="region of interest" description="Disordered" evidence="1">
    <location>
        <begin position="1"/>
        <end position="46"/>
    </location>
</feature>
<reference evidence="2" key="1">
    <citation type="submission" date="2020-09" db="EMBL/GenBank/DDBJ databases">
        <title>Genome-Enabled Discovery of Anthraquinone Biosynthesis in Senna tora.</title>
        <authorList>
            <person name="Kang S.-H."/>
            <person name="Pandey R.P."/>
            <person name="Lee C.-M."/>
            <person name="Sim J.-S."/>
            <person name="Jeong J.-T."/>
            <person name="Choi B.-S."/>
            <person name="Jung M."/>
            <person name="Ginzburg D."/>
            <person name="Zhao K."/>
            <person name="Won S.Y."/>
            <person name="Oh T.-J."/>
            <person name="Yu Y."/>
            <person name="Kim N.-H."/>
            <person name="Lee O.R."/>
            <person name="Lee T.-H."/>
            <person name="Bashyal P."/>
            <person name="Kim T.-S."/>
            <person name="Lee W.-H."/>
            <person name="Kawkins C."/>
            <person name="Kim C.-K."/>
            <person name="Kim J.S."/>
            <person name="Ahn B.O."/>
            <person name="Rhee S.Y."/>
            <person name="Sohng J.K."/>
        </authorList>
    </citation>
    <scope>NUCLEOTIDE SEQUENCE</scope>
    <source>
        <tissue evidence="2">Leaf</tissue>
    </source>
</reference>
<comment type="caution">
    <text evidence="2">The sequence shown here is derived from an EMBL/GenBank/DDBJ whole genome shotgun (WGS) entry which is preliminary data.</text>
</comment>
<dbReference type="EMBL" id="JAAIUW010000005">
    <property type="protein sequence ID" value="KAF7830975.1"/>
    <property type="molecule type" value="Genomic_DNA"/>
</dbReference>
<protein>
    <submittedName>
        <fullName evidence="2">Uncharacterized protein</fullName>
    </submittedName>
</protein>
<gene>
    <name evidence="2" type="ORF">G2W53_013308</name>
</gene>
<organism evidence="2 3">
    <name type="scientific">Senna tora</name>
    <dbReference type="NCBI Taxonomy" id="362788"/>
    <lineage>
        <taxon>Eukaryota</taxon>
        <taxon>Viridiplantae</taxon>
        <taxon>Streptophyta</taxon>
        <taxon>Embryophyta</taxon>
        <taxon>Tracheophyta</taxon>
        <taxon>Spermatophyta</taxon>
        <taxon>Magnoliopsida</taxon>
        <taxon>eudicotyledons</taxon>
        <taxon>Gunneridae</taxon>
        <taxon>Pentapetalae</taxon>
        <taxon>rosids</taxon>
        <taxon>fabids</taxon>
        <taxon>Fabales</taxon>
        <taxon>Fabaceae</taxon>
        <taxon>Caesalpinioideae</taxon>
        <taxon>Cassia clade</taxon>
        <taxon>Senna</taxon>
    </lineage>
</organism>
<sequence length="46" mass="4948">MSSVPSSGPSRSHGGDPPQSPEGDNALMLVPRRKEERIKVPFQQGC</sequence>
<proteinExistence type="predicted"/>
<dbReference type="Proteomes" id="UP000634136">
    <property type="component" value="Unassembled WGS sequence"/>
</dbReference>
<feature type="compositionally biased region" description="Low complexity" evidence="1">
    <location>
        <begin position="1"/>
        <end position="17"/>
    </location>
</feature>
<keyword evidence="3" id="KW-1185">Reference proteome</keyword>
<dbReference type="AlphaFoldDB" id="A0A834WPC0"/>
<accession>A0A834WPC0</accession>
<evidence type="ECO:0000313" key="2">
    <source>
        <dbReference type="EMBL" id="KAF7830975.1"/>
    </source>
</evidence>
<evidence type="ECO:0000313" key="3">
    <source>
        <dbReference type="Proteomes" id="UP000634136"/>
    </source>
</evidence>
<evidence type="ECO:0000256" key="1">
    <source>
        <dbReference type="SAM" id="MobiDB-lite"/>
    </source>
</evidence>